<keyword evidence="1" id="KW-1185">Reference proteome</keyword>
<organism evidence="1 2">
    <name type="scientific">Prunus mume</name>
    <name type="common">Japanese apricot</name>
    <name type="synonym">Armeniaca mume</name>
    <dbReference type="NCBI Taxonomy" id="102107"/>
    <lineage>
        <taxon>Eukaryota</taxon>
        <taxon>Viridiplantae</taxon>
        <taxon>Streptophyta</taxon>
        <taxon>Embryophyta</taxon>
        <taxon>Tracheophyta</taxon>
        <taxon>Spermatophyta</taxon>
        <taxon>Magnoliopsida</taxon>
        <taxon>eudicotyledons</taxon>
        <taxon>Gunneridae</taxon>
        <taxon>Pentapetalae</taxon>
        <taxon>rosids</taxon>
        <taxon>fabids</taxon>
        <taxon>Rosales</taxon>
        <taxon>Rosaceae</taxon>
        <taxon>Amygdaloideae</taxon>
        <taxon>Amygdaleae</taxon>
        <taxon>Prunus</taxon>
    </lineage>
</organism>
<accession>A0ABM0PUL5</accession>
<protein>
    <submittedName>
        <fullName evidence="2">Uncharacterized protein LOC103342835 isoform X1</fullName>
    </submittedName>
</protein>
<sequence>MTRPSHQSSTNLILEAFLVRSVFEIFQEKVLIFPNSIRFDAITMLAEVKNLQNNDSKSITLWLNKTKGTLPHEEDELAKAIQKKIARKNMTESKPAKNATPNKTCICAPTNHAGSFKCHLHRISVAWSVEDSRSRSKLQCKANFNANAKNGLHDVVEKQPNLSRFGRAASARSCRENLPYTMAEQVN</sequence>
<evidence type="ECO:0000313" key="1">
    <source>
        <dbReference type="Proteomes" id="UP000694861"/>
    </source>
</evidence>
<reference evidence="2" key="2">
    <citation type="submission" date="2025-08" db="UniProtKB">
        <authorList>
            <consortium name="RefSeq"/>
        </authorList>
    </citation>
    <scope>IDENTIFICATION</scope>
</reference>
<dbReference type="GeneID" id="103342835"/>
<dbReference type="Proteomes" id="UP000694861">
    <property type="component" value="Unplaced"/>
</dbReference>
<name>A0ABM0PUL5_PRUMU</name>
<evidence type="ECO:0000313" key="2">
    <source>
        <dbReference type="RefSeq" id="XP_008244715.1"/>
    </source>
</evidence>
<dbReference type="RefSeq" id="XP_008244715.1">
    <property type="nucleotide sequence ID" value="XM_008246493.1"/>
</dbReference>
<dbReference type="PANTHER" id="PTHR33132">
    <property type="entry name" value="OSJNBB0118P14.9 PROTEIN"/>
    <property type="match status" value="1"/>
</dbReference>
<reference evidence="1" key="1">
    <citation type="journal article" date="2012" name="Nat. Commun.">
        <title>The genome of Prunus mume.</title>
        <authorList>
            <person name="Zhang Q."/>
            <person name="Chen W."/>
            <person name="Sun L."/>
            <person name="Zhao F."/>
            <person name="Huang B."/>
            <person name="Yang W."/>
            <person name="Tao Y."/>
            <person name="Wang J."/>
            <person name="Yuan Z."/>
            <person name="Fan G."/>
            <person name="Xing Z."/>
            <person name="Han C."/>
            <person name="Pan H."/>
            <person name="Zhong X."/>
            <person name="Shi W."/>
            <person name="Liang X."/>
            <person name="Du D."/>
            <person name="Sun F."/>
            <person name="Xu Z."/>
            <person name="Hao R."/>
            <person name="Lv T."/>
            <person name="Lv Y."/>
            <person name="Zheng Z."/>
            <person name="Sun M."/>
            <person name="Luo L."/>
            <person name="Cai M."/>
            <person name="Gao Y."/>
            <person name="Wang J."/>
            <person name="Yin Y."/>
            <person name="Xu X."/>
            <person name="Cheng T."/>
            <person name="Wang J."/>
        </authorList>
    </citation>
    <scope>NUCLEOTIDE SEQUENCE [LARGE SCALE GENOMIC DNA]</scope>
</reference>
<proteinExistence type="predicted"/>
<gene>
    <name evidence="2" type="primary">LOC103342835</name>
</gene>
<dbReference type="PANTHER" id="PTHR33132:SF111">
    <property type="entry name" value="OS08G0167249 PROTEIN"/>
    <property type="match status" value="1"/>
</dbReference>